<dbReference type="InterPro" id="IPR016789">
    <property type="entry name" value="UCP021389"/>
</dbReference>
<dbReference type="AlphaFoldDB" id="A0A024QI29"/>
<gene>
    <name evidence="1" type="ORF">BN990_03975</name>
</gene>
<evidence type="ECO:0008006" key="3">
    <source>
        <dbReference type="Google" id="ProtNLM"/>
    </source>
</evidence>
<evidence type="ECO:0000313" key="1">
    <source>
        <dbReference type="EMBL" id="CDQ41601.1"/>
    </source>
</evidence>
<sequence>MGRRIEFDDDVKIGYVYIVNKKYKYKIDETEELEVNPFLNVDIDKNGIIIGIELFEEEALGLKEILNNKKRMFIESPEGYSFRMSQEEVRSKFVFRGLRFCFSNVGYKGLIGIDIIVPENYPAKYIL</sequence>
<organism evidence="1 2">
    <name type="scientific">Virgibacillus massiliensis</name>
    <dbReference type="NCBI Taxonomy" id="1462526"/>
    <lineage>
        <taxon>Bacteria</taxon>
        <taxon>Bacillati</taxon>
        <taxon>Bacillota</taxon>
        <taxon>Bacilli</taxon>
        <taxon>Bacillales</taxon>
        <taxon>Bacillaceae</taxon>
        <taxon>Virgibacillus</taxon>
    </lineage>
</organism>
<name>A0A024QI29_9BACI</name>
<evidence type="ECO:0000313" key="2">
    <source>
        <dbReference type="Proteomes" id="UP000028875"/>
    </source>
</evidence>
<protein>
    <recommendedName>
        <fullName evidence="3">DUF2283 domain-containing protein</fullName>
    </recommendedName>
</protein>
<reference evidence="2" key="2">
    <citation type="submission" date="2014-05" db="EMBL/GenBank/DDBJ databases">
        <title>Draft genome sequence of Virgibacillus massiliensis Vm-5.</title>
        <authorList>
            <person name="Khelaifia S."/>
            <person name="Croce O."/>
            <person name="Lagier J.C."/>
            <person name="Raoult D."/>
        </authorList>
    </citation>
    <scope>NUCLEOTIDE SEQUENCE [LARGE SCALE GENOMIC DNA]</scope>
    <source>
        <strain evidence="2">Vm-5</strain>
    </source>
</reference>
<reference evidence="1 2" key="1">
    <citation type="submission" date="2014-03" db="EMBL/GenBank/DDBJ databases">
        <authorList>
            <person name="Urmite Genomes U."/>
        </authorList>
    </citation>
    <scope>NUCLEOTIDE SEQUENCE [LARGE SCALE GENOMIC DNA]</scope>
    <source>
        <strain evidence="1 2">Vm-5</strain>
    </source>
</reference>
<dbReference type="PIRSF" id="PIRSF021389">
    <property type="entry name" value="UCP021389"/>
    <property type="match status" value="1"/>
</dbReference>
<proteinExistence type="predicted"/>
<dbReference type="EMBL" id="CCDP010000003">
    <property type="protein sequence ID" value="CDQ41601.1"/>
    <property type="molecule type" value="Genomic_DNA"/>
</dbReference>
<dbReference type="RefSeq" id="WP_021292491.1">
    <property type="nucleotide sequence ID" value="NZ_BNER01000005.1"/>
</dbReference>
<dbReference type="Proteomes" id="UP000028875">
    <property type="component" value="Unassembled WGS sequence"/>
</dbReference>
<accession>A0A024QI29</accession>
<keyword evidence="2" id="KW-1185">Reference proteome</keyword>
<dbReference type="eggNOG" id="ENOG5033H5F">
    <property type="taxonomic scope" value="Bacteria"/>
</dbReference>
<comment type="caution">
    <text evidence="1">The sequence shown here is derived from an EMBL/GenBank/DDBJ whole genome shotgun (WGS) entry which is preliminary data.</text>
</comment>